<keyword evidence="2" id="KW-0812">Transmembrane</keyword>
<dbReference type="EMBL" id="JAAMOD010000041">
    <property type="protein sequence ID" value="KAF5245248.1"/>
    <property type="molecule type" value="Genomic_DNA"/>
</dbReference>
<feature type="compositionally biased region" description="Basic and acidic residues" evidence="1">
    <location>
        <begin position="728"/>
        <end position="744"/>
    </location>
</feature>
<feature type="compositionally biased region" description="Acidic residues" evidence="1">
    <location>
        <begin position="1004"/>
        <end position="1016"/>
    </location>
</feature>
<dbReference type="Pfam" id="PF24054">
    <property type="entry name" value="DUF7357"/>
    <property type="match status" value="1"/>
</dbReference>
<evidence type="ECO:0000259" key="3">
    <source>
        <dbReference type="Pfam" id="PF24054"/>
    </source>
</evidence>
<feature type="compositionally biased region" description="Acidic residues" evidence="1">
    <location>
        <begin position="761"/>
        <end position="772"/>
    </location>
</feature>
<feature type="compositionally biased region" description="Polar residues" evidence="1">
    <location>
        <begin position="626"/>
        <end position="637"/>
    </location>
</feature>
<evidence type="ECO:0000313" key="5">
    <source>
        <dbReference type="Proteomes" id="UP000537989"/>
    </source>
</evidence>
<keyword evidence="5" id="KW-1185">Reference proteome</keyword>
<feature type="region of interest" description="Disordered" evidence="1">
    <location>
        <begin position="790"/>
        <end position="869"/>
    </location>
</feature>
<feature type="compositionally biased region" description="Polar residues" evidence="1">
    <location>
        <begin position="1062"/>
        <end position="1071"/>
    </location>
</feature>
<feature type="compositionally biased region" description="Acidic residues" evidence="1">
    <location>
        <begin position="471"/>
        <end position="487"/>
    </location>
</feature>
<organism evidence="4 5">
    <name type="scientific">Fusarium austroamericanum</name>
    <dbReference type="NCBI Taxonomy" id="282268"/>
    <lineage>
        <taxon>Eukaryota</taxon>
        <taxon>Fungi</taxon>
        <taxon>Dikarya</taxon>
        <taxon>Ascomycota</taxon>
        <taxon>Pezizomycotina</taxon>
        <taxon>Sordariomycetes</taxon>
        <taxon>Hypocreomycetidae</taxon>
        <taxon>Hypocreales</taxon>
        <taxon>Nectriaceae</taxon>
        <taxon>Fusarium</taxon>
    </lineage>
</organism>
<feature type="region of interest" description="Disordered" evidence="1">
    <location>
        <begin position="364"/>
        <end position="776"/>
    </location>
</feature>
<feature type="compositionally biased region" description="Basic and acidic residues" evidence="1">
    <location>
        <begin position="1148"/>
        <end position="1180"/>
    </location>
</feature>
<accession>A0AAN6C7V2</accession>
<feature type="region of interest" description="Disordered" evidence="1">
    <location>
        <begin position="983"/>
        <end position="1322"/>
    </location>
</feature>
<feature type="region of interest" description="Disordered" evidence="1">
    <location>
        <begin position="1513"/>
        <end position="1538"/>
    </location>
</feature>
<feature type="compositionally biased region" description="Polar residues" evidence="1">
    <location>
        <begin position="688"/>
        <end position="700"/>
    </location>
</feature>
<feature type="compositionally biased region" description="Acidic residues" evidence="1">
    <location>
        <begin position="823"/>
        <end position="841"/>
    </location>
</feature>
<comment type="caution">
    <text evidence="4">The sequence shown here is derived from an EMBL/GenBank/DDBJ whole genome shotgun (WGS) entry which is preliminary data.</text>
</comment>
<feature type="compositionally biased region" description="Pro residues" evidence="1">
    <location>
        <begin position="1520"/>
        <end position="1534"/>
    </location>
</feature>
<feature type="compositionally biased region" description="Acidic residues" evidence="1">
    <location>
        <begin position="209"/>
        <end position="222"/>
    </location>
</feature>
<gene>
    <name evidence="4" type="ORF">FAUST_1903</name>
</gene>
<feature type="compositionally biased region" description="Low complexity" evidence="1">
    <location>
        <begin position="1236"/>
        <end position="1245"/>
    </location>
</feature>
<feature type="compositionally biased region" description="Acidic residues" evidence="1">
    <location>
        <begin position="232"/>
        <end position="254"/>
    </location>
</feature>
<feature type="compositionally biased region" description="Polar residues" evidence="1">
    <location>
        <begin position="1273"/>
        <end position="1288"/>
    </location>
</feature>
<feature type="transmembrane region" description="Helical" evidence="2">
    <location>
        <begin position="1688"/>
        <end position="1709"/>
    </location>
</feature>
<feature type="region of interest" description="Disordered" evidence="1">
    <location>
        <begin position="130"/>
        <end position="254"/>
    </location>
</feature>
<feature type="compositionally biased region" description="Acidic residues" evidence="1">
    <location>
        <begin position="449"/>
        <end position="461"/>
    </location>
</feature>
<feature type="compositionally biased region" description="Basic residues" evidence="1">
    <location>
        <begin position="846"/>
        <end position="857"/>
    </location>
</feature>
<feature type="compositionally biased region" description="Polar residues" evidence="1">
    <location>
        <begin position="1297"/>
        <end position="1312"/>
    </location>
</feature>
<proteinExistence type="predicted"/>
<feature type="compositionally biased region" description="Low complexity" evidence="1">
    <location>
        <begin position="539"/>
        <end position="550"/>
    </location>
</feature>
<feature type="domain" description="DUF7357" evidence="3">
    <location>
        <begin position="6"/>
        <end position="140"/>
    </location>
</feature>
<dbReference type="InterPro" id="IPR055781">
    <property type="entry name" value="DUF7357"/>
</dbReference>
<evidence type="ECO:0000256" key="2">
    <source>
        <dbReference type="SAM" id="Phobius"/>
    </source>
</evidence>
<feature type="compositionally biased region" description="Basic residues" evidence="1">
    <location>
        <begin position="605"/>
        <end position="620"/>
    </location>
</feature>
<feature type="compositionally biased region" description="Acidic residues" evidence="1">
    <location>
        <begin position="149"/>
        <end position="178"/>
    </location>
</feature>
<keyword evidence="2" id="KW-0472">Membrane</keyword>
<feature type="region of interest" description="Disordered" evidence="1">
    <location>
        <begin position="269"/>
        <end position="296"/>
    </location>
</feature>
<feature type="compositionally biased region" description="Acidic residues" evidence="1">
    <location>
        <begin position="379"/>
        <end position="388"/>
    </location>
</feature>
<name>A0AAN6C7V2_FUSAU</name>
<feature type="compositionally biased region" description="Basic and acidic residues" evidence="1">
    <location>
        <begin position="983"/>
        <end position="993"/>
    </location>
</feature>
<feature type="region of interest" description="Disordered" evidence="1">
    <location>
        <begin position="1603"/>
        <end position="1634"/>
    </location>
</feature>
<evidence type="ECO:0000313" key="4">
    <source>
        <dbReference type="EMBL" id="KAF5245248.1"/>
    </source>
</evidence>
<feature type="compositionally biased region" description="Acidic residues" evidence="1">
    <location>
        <begin position="503"/>
        <end position="515"/>
    </location>
</feature>
<feature type="compositionally biased region" description="Polar residues" evidence="1">
    <location>
        <begin position="277"/>
        <end position="294"/>
    </location>
</feature>
<sequence>MSSQTIRLRLVIRRHSVPEVKLVWPCIANDDLTVSKFLALVNEVVPLESPDWGLEDYVVELADGKGDSFELLHFQPVGKVLKEDDQVLIRSLSTDDLRRRRLNGRHQISLDGKHLIDGLAFGRPWLRAPRDRPALDLPPRKRARITHEEELEEEEDSDEEYSSTNEDEYSSTDEEEPSEQLLLEDTPPADGQDEPGSVRLRARFIDTDQLGEDDDEELDVDTDFQPTKDGQAELENDDDGDSETSDEDEDEPDDDLVDELKFLQQDNALIEQVPGKEQQNSPKSNRQEAQTPSSAPKFDLAMVDKITALRVAFPFTSLSTMHDILQQNDNDLKKTFQVLGTTNSPTITFDEVLEIALLGVVFNTSQPSPKQPAEQHNPEEEEEDEELETPTLRLPGQSEATGSKRPLIQEVDNEESPSSAPSEAMGGTAKRLISVVDEDDDTSSSSDSSDSDSDSESDEDSYNGPDKDSDSDSDSSDSEDEPMGEADDPTRHSTGDASSSDISDSESDSDSDSDLSFDLSKTTGGAKISLAQDSDDSSDSSSDSDSSSSDSDSESEPEELSSKKQSQAKQSPTPAVPETKTESQAPKSVPERTEDSKPPGAGLTRTKKRNARRRDHKRLKAMQALEDTQSQQSTNKAPSEDAEFLARKRALLSVVSDESENVPSPPKETPATGPTPMIVEVETEEASAPTTQDAASTEESAPQRRHKVDMGAGRRMLFGALGLKNPKSKADEDKLRNSLMKDVKPLQNPRVQVEEPKADEAESTADQEDEDPEAWRKRISYRAVECCQENTTLSEPPFPFVQRWDPQQQYTSVRKRKRASQEFNDDSYYGEEWNGDQEWQDDTQTKKKKKSKKRKGKGGQTGGYDGGYEEMETTEYSYAETGVDGDEDVVLNYDDIPTTTSKPRLQDTQFTEMDDLPSLPSDLTTLPSLQLSETKPGMVITWKQLLMSKATKWQPEMVSTTGLILSISDDNCLNVLLAKRDRDEDDKEYDHHTGQRVYGKFEVPDFDEDEDNDEEDSGRREIAWEEMSDPRLVQPAPAADSSETLAKGTELPNEPTKPVQDGTANTKVSTRTHPDETMAEELDTQKVRAGIEADLKDREAADKPSGTDIPSGQQPPRLEFSGENSPISSFIRPPMETPSDVTNSPTRQLRETMESVAREDNVLSCDLEERSNVEERRANAADEMDGVNDAKDLDEPMPTVEAGWDTIVPDSIPLPELPALPTKDDIPMDNRLAVPSSVGSVRSGRQPPSINGLEDLPEERVEDSIVDNDKRATSPQNSIVSARSSSPFPSLEELFQTARQTQSPMKFSQPSAPQHLKTEKHDAEYEEAMRKLDEGEDETDRSYLHNKSLRSLLSHAPRENSLLQRSIKIEASQTKAVEAEQFTPPPSQKVKQESQAMVEEGGQVIELSSSPPSVQYTEHYAQDSEDETYHESPLPQGEGWIQKNYSEMKTRSRGKSPPATTAATTEINKTTTTTQSRTARGRTCLPPVRDATASAYSQIRGHHVSQPNTWSVQMMQRNNPPSPPKTTQEPPPKSPNLVSHERYEMSRPLAIVAWFNVVGEFVRIHNNIYVAIMLSFHYFIFTLLTIVGLSFSLPTQTLEAQPAPTLSHALPDTTSMPDSLEERQERNNANPSVFNPPVTAAPDQAEKLESMGWRQTTYYECRTRGGQERCGWHIPVYKAAAEGRRGEIVGWKVVVGIALGLAMLLYGGWW</sequence>
<feature type="transmembrane region" description="Helical" evidence="2">
    <location>
        <begin position="1568"/>
        <end position="1591"/>
    </location>
</feature>
<protein>
    <recommendedName>
        <fullName evidence="3">DUF7357 domain-containing protein</fullName>
    </recommendedName>
</protein>
<feature type="compositionally biased region" description="Basic and acidic residues" evidence="1">
    <location>
        <begin position="1083"/>
        <end position="1102"/>
    </location>
</feature>
<feature type="compositionally biased region" description="Basic and acidic residues" evidence="1">
    <location>
        <begin position="1258"/>
        <end position="1272"/>
    </location>
</feature>
<evidence type="ECO:0000256" key="1">
    <source>
        <dbReference type="SAM" id="MobiDB-lite"/>
    </source>
</evidence>
<reference evidence="4 5" key="1">
    <citation type="submission" date="2020-02" db="EMBL/GenBank/DDBJ databases">
        <title>Identification and distribution of gene clusters putatively required for synthesis of sphingolipid metabolism inhibitors in phylogenetically diverse species of the filamentous fungus Fusarium.</title>
        <authorList>
            <person name="Kim H.-S."/>
            <person name="Busman M."/>
            <person name="Brown D.W."/>
            <person name="Divon H."/>
            <person name="Uhlig S."/>
            <person name="Proctor R.H."/>
        </authorList>
    </citation>
    <scope>NUCLEOTIDE SEQUENCE [LARGE SCALE GENOMIC DNA]</scope>
    <source>
        <strain evidence="4 5">NRRL 2903</strain>
    </source>
</reference>
<feature type="region of interest" description="Disordered" evidence="1">
    <location>
        <begin position="1420"/>
        <end position="1439"/>
    </location>
</feature>
<feature type="compositionally biased region" description="Low complexity" evidence="1">
    <location>
        <begin position="1459"/>
        <end position="1480"/>
    </location>
</feature>
<feature type="region of interest" description="Disordered" evidence="1">
    <location>
        <begin position="1448"/>
        <end position="1480"/>
    </location>
</feature>
<keyword evidence="2" id="KW-1133">Transmembrane helix</keyword>
<dbReference type="Proteomes" id="UP000537989">
    <property type="component" value="Unassembled WGS sequence"/>
</dbReference>